<dbReference type="EMBL" id="CP022957">
    <property type="protein sequence ID" value="ASV32328.1"/>
    <property type="molecule type" value="Genomic_DNA"/>
</dbReference>
<dbReference type="RefSeq" id="WP_094998884.1">
    <property type="nucleotide sequence ID" value="NZ_BMJL01000011.1"/>
</dbReference>
<protein>
    <submittedName>
        <fullName evidence="1">Uncharacterized protein</fullName>
    </submittedName>
</protein>
<dbReference type="SUPFAM" id="SSF52540">
    <property type="entry name" value="P-loop containing nucleoside triphosphate hydrolases"/>
    <property type="match status" value="1"/>
</dbReference>
<dbReference type="GO" id="GO:0006302">
    <property type="term" value="P:double-strand break repair"/>
    <property type="evidence" value="ECO:0007669"/>
    <property type="project" value="InterPro"/>
</dbReference>
<accession>A0A223VBF0</accession>
<dbReference type="KEGG" id="marb:CJ263_20025"/>
<dbReference type="InterPro" id="IPR038729">
    <property type="entry name" value="Rad50/SbcC_AAA"/>
</dbReference>
<dbReference type="InterPro" id="IPR027417">
    <property type="entry name" value="P-loop_NTPase"/>
</dbReference>
<sequence>MKFKSVEISGFRAYDKSEDATFKFTTPEGEVLNFISLYAPNGFGKTSFYDAVEWGITNNVSRLWRRGKDTEKSINTLRELDTDKKQVNLLRNTNTSGPTFVRYFTDRDEKPVERLLKVHGSNKADTKKDVGEQLAFRDVILSQEWISAFLKEDDGEIRYSKFMKNHELQETDVYYQKIKVLQETNKKHLAELRENIKVLKSKISEEDEEDILETVNNLIQKINTDYQKPISDLITLSASKKEIKDLQDVLAKALIEEDNSTDLALLLMAIENAIVGKEGLFSKKQYFEARDNLRKLIAEIKAIEENLKQFERLEAAQNELESGNSEREALQGKAKILERLITQFDNYLETQKEIDDKHEEQKDLRKQKSKLDKEIEQVRRKQIDEKATLDSLAKNKVGLEKEQESLPKLKENLEKTATAIDQGEKRILDLEDIMDKHRADLEKIDEQISELELVKREAKEGQYALTSVSESPRLNKVVEDLLAKSQQKFTIKNELKQLAETITQQEELNTTIQGFIASGLDIVNRNETDSCPLCEHQYDSYKTLADKISNNRALSESLKILLEQKNRSLDEMAKIDTELEKLLNDLMLFYDNGLKNLKERRIQIDNSRTEDQKLLKAQESDLAKLKENQAGLINKTNGKSFENHTSALKESLKGILKNLEDTRTKLAKTDQELTNLETNEKEIIGRIELIATEIENLKSGKSFIEIENWFEDNNPGQKINKGFLEKQTKKNQSALDKVQELLAELRKEIQNLEENLKSLSQNNQQSKLSGAEDQKKDLEKKIAAYERFLQESLSIEGPELSDEALTRLLSQKENETKAQLKKTKKKLEDYRKLDKYSQNIVPFLERKNAKIELEKEEGELALVKKSVTPIINAEVKKTKEFLENKIKEFFYVELINEIYEKIDPHPEFKSVEFKANFDLGTPSLDVFVKDNNNQSTLIPNLYFSTAQINILSLSIFLASALNSHEYDCIFIDDPIQSMDSINVLSTIDLLRSIVINQEKQIILSTHDQNFHNLLKKKIPSRIFKSKFMELESFGKVKDDRQLTN</sequence>
<dbReference type="Proteomes" id="UP000215244">
    <property type="component" value="Chromosome"/>
</dbReference>
<dbReference type="AlphaFoldDB" id="A0A223VBF0"/>
<proteinExistence type="predicted"/>
<dbReference type="OrthoDB" id="7029750at2"/>
<dbReference type="Pfam" id="PF13476">
    <property type="entry name" value="AAA_23"/>
    <property type="match status" value="1"/>
</dbReference>
<keyword evidence="2" id="KW-1185">Reference proteome</keyword>
<reference evidence="1 2" key="1">
    <citation type="submission" date="2017-08" db="EMBL/GenBank/DDBJ databases">
        <title>The complete genome sequence of Maribacter sp. B1, isolated from deep-sea sediment.</title>
        <authorList>
            <person name="Wu Y.-H."/>
            <person name="Cheng H."/>
            <person name="Xu X.-W."/>
        </authorList>
    </citation>
    <scope>NUCLEOTIDE SEQUENCE [LARGE SCALE GENOMIC DNA]</scope>
    <source>
        <strain evidence="1 2">B1</strain>
    </source>
</reference>
<gene>
    <name evidence="1" type="ORF">CJ263_20025</name>
</gene>
<organism evidence="1 2">
    <name type="scientific">Maribacter cobaltidurans</name>
    <dbReference type="NCBI Taxonomy" id="1178778"/>
    <lineage>
        <taxon>Bacteria</taxon>
        <taxon>Pseudomonadati</taxon>
        <taxon>Bacteroidota</taxon>
        <taxon>Flavobacteriia</taxon>
        <taxon>Flavobacteriales</taxon>
        <taxon>Flavobacteriaceae</taxon>
        <taxon>Maribacter</taxon>
    </lineage>
</organism>
<dbReference type="PANTHER" id="PTHR32114">
    <property type="entry name" value="ABC TRANSPORTER ABCH.3"/>
    <property type="match status" value="1"/>
</dbReference>
<dbReference type="GO" id="GO:0016887">
    <property type="term" value="F:ATP hydrolysis activity"/>
    <property type="evidence" value="ECO:0007669"/>
    <property type="project" value="InterPro"/>
</dbReference>
<dbReference type="PANTHER" id="PTHR32114:SF2">
    <property type="entry name" value="ABC TRANSPORTER ABCH.3"/>
    <property type="match status" value="1"/>
</dbReference>
<evidence type="ECO:0000313" key="1">
    <source>
        <dbReference type="EMBL" id="ASV32328.1"/>
    </source>
</evidence>
<dbReference type="Gene3D" id="3.40.50.300">
    <property type="entry name" value="P-loop containing nucleotide triphosphate hydrolases"/>
    <property type="match status" value="2"/>
</dbReference>
<evidence type="ECO:0000313" key="2">
    <source>
        <dbReference type="Proteomes" id="UP000215244"/>
    </source>
</evidence>
<name>A0A223VBF0_9FLAO</name>